<dbReference type="GO" id="GO:0006457">
    <property type="term" value="P:protein folding"/>
    <property type="evidence" value="ECO:0007669"/>
    <property type="project" value="TreeGrafter"/>
</dbReference>
<dbReference type="SUPFAM" id="SSF52833">
    <property type="entry name" value="Thioredoxin-like"/>
    <property type="match status" value="2"/>
</dbReference>
<dbReference type="InterPro" id="IPR036249">
    <property type="entry name" value="Thioredoxin-like_sf"/>
</dbReference>
<dbReference type="Proteomes" id="UP000195521">
    <property type="component" value="Unassembled WGS sequence"/>
</dbReference>
<dbReference type="Pfam" id="PF00085">
    <property type="entry name" value="Thioredoxin"/>
    <property type="match status" value="2"/>
</dbReference>
<dbReference type="GO" id="GO:0003756">
    <property type="term" value="F:protein disulfide isomerase activity"/>
    <property type="evidence" value="ECO:0007669"/>
    <property type="project" value="TreeGrafter"/>
</dbReference>
<protein>
    <submittedName>
        <fullName evidence="4">Protein disulfide isomerase</fullName>
    </submittedName>
</protein>
<dbReference type="OrthoDB" id="72053at2759"/>
<dbReference type="GO" id="GO:0034976">
    <property type="term" value="P:response to endoplasmic reticulum stress"/>
    <property type="evidence" value="ECO:0007669"/>
    <property type="project" value="TreeGrafter"/>
</dbReference>
<dbReference type="RefSeq" id="XP_028542846.1">
    <property type="nucleotide sequence ID" value="XM_028687045.1"/>
</dbReference>
<sequence>MKSMKCIYLSLLFWFCCMFFTYYYDAYVKCVVWDGISDEQSKNVKHLTHDVELQIYSQHTLNCIALFCNNKELKCKNVYKEFVEASNEIANDEIVFVYVDTIALKKTADNFEIKNIPKILTFKDFDPEKGYTFSKKYTKENILEWFKLLPIPSIEIMEINNVDKYVEMQKKKGYASIIAFCLKNSDNVHKFFHFGETHKLPNLSVGLVYIDQYDETRIEISNGPGATLPNDRIKYKDVYKPENNVWVSNDILTFAIDYMAQFPVIINYSRKINKPLKGEIYVYIYNHFGLYSDTLYVELIPVILKHHPQKDEIIELVGTEMGGNFILVVDYRDASVDVLYGLLRPKKYIKEMKAEDMKYEQVSNIINQFYNNELSRIVKSQKEVKRREQENYQILCANNFESFVLDPEKIILIFYHVEGCKECKPLFSFWKSVSNYFHLENKYKDVLVATMDSKLNDMFDESIDFYPSVAIYPKGENKLKKKKILLFPIKLDTLIDIVDELLEGVQEDL</sequence>
<comment type="caution">
    <text evidence="4">The sequence shown here is derived from an EMBL/GenBank/DDBJ whole genome shotgun (WGS) entry which is preliminary data.</text>
</comment>
<reference evidence="5" key="1">
    <citation type="submission" date="2017-04" db="EMBL/GenBank/DDBJ databases">
        <title>Plasmodium gonderi genome.</title>
        <authorList>
            <person name="Arisue N."/>
            <person name="Honma H."/>
            <person name="Kawai S."/>
            <person name="Tougan T."/>
            <person name="Tanabe K."/>
            <person name="Horii T."/>
        </authorList>
    </citation>
    <scope>NUCLEOTIDE SEQUENCE [LARGE SCALE GENOMIC DNA]</scope>
    <source>
        <strain evidence="5">ATCC 30045</strain>
    </source>
</reference>
<gene>
    <name evidence="4" type="ORF">PGO_071720</name>
</gene>
<dbReference type="InterPro" id="IPR013766">
    <property type="entry name" value="Thioredoxin_domain"/>
</dbReference>
<name>A0A1Y1JGD0_PLAGO</name>
<accession>A0A1Y1JGD0</accession>
<evidence type="ECO:0000313" key="5">
    <source>
        <dbReference type="Proteomes" id="UP000195521"/>
    </source>
</evidence>
<feature type="domain" description="Thioredoxin" evidence="3">
    <location>
        <begin position="61"/>
        <end position="143"/>
    </location>
</feature>
<dbReference type="GO" id="GO:0005783">
    <property type="term" value="C:endoplasmic reticulum"/>
    <property type="evidence" value="ECO:0007669"/>
    <property type="project" value="TreeGrafter"/>
</dbReference>
<dbReference type="AlphaFoldDB" id="A0A1Y1JGD0"/>
<dbReference type="Gene3D" id="3.40.30.10">
    <property type="entry name" value="Glutaredoxin"/>
    <property type="match status" value="2"/>
</dbReference>
<feature type="transmembrane region" description="Helical" evidence="2">
    <location>
        <begin position="7"/>
        <end position="24"/>
    </location>
</feature>
<dbReference type="OMA" id="ALFCNNK"/>
<dbReference type="EMBL" id="BDQF01000008">
    <property type="protein sequence ID" value="GAW80257.1"/>
    <property type="molecule type" value="Genomic_DNA"/>
</dbReference>
<evidence type="ECO:0000259" key="3">
    <source>
        <dbReference type="Pfam" id="PF00085"/>
    </source>
</evidence>
<keyword evidence="5" id="KW-1185">Reference proteome</keyword>
<evidence type="ECO:0000313" key="4">
    <source>
        <dbReference type="EMBL" id="GAW80257.1"/>
    </source>
</evidence>
<dbReference type="GeneID" id="39746970"/>
<keyword evidence="2" id="KW-0472">Membrane</keyword>
<feature type="domain" description="Thioredoxin" evidence="3">
    <location>
        <begin position="395"/>
        <end position="478"/>
    </location>
</feature>
<keyword evidence="2" id="KW-1133">Transmembrane helix</keyword>
<evidence type="ECO:0000256" key="2">
    <source>
        <dbReference type="SAM" id="Phobius"/>
    </source>
</evidence>
<dbReference type="PANTHER" id="PTHR18929">
    <property type="entry name" value="PROTEIN DISULFIDE ISOMERASE"/>
    <property type="match status" value="1"/>
</dbReference>
<keyword evidence="4" id="KW-0413">Isomerase</keyword>
<organism evidence="4 5">
    <name type="scientific">Plasmodium gonderi</name>
    <dbReference type="NCBI Taxonomy" id="77519"/>
    <lineage>
        <taxon>Eukaryota</taxon>
        <taxon>Sar</taxon>
        <taxon>Alveolata</taxon>
        <taxon>Apicomplexa</taxon>
        <taxon>Aconoidasida</taxon>
        <taxon>Haemosporida</taxon>
        <taxon>Plasmodiidae</taxon>
        <taxon>Plasmodium</taxon>
        <taxon>Plasmodium (Plasmodium)</taxon>
    </lineage>
</organism>
<proteinExistence type="inferred from homology"/>
<evidence type="ECO:0000256" key="1">
    <source>
        <dbReference type="ARBA" id="ARBA00006347"/>
    </source>
</evidence>
<keyword evidence="2" id="KW-0812">Transmembrane</keyword>
<comment type="similarity">
    <text evidence="1">Belongs to the protein disulfide isomerase family.</text>
</comment>
<dbReference type="PANTHER" id="PTHR18929:SF243">
    <property type="entry name" value="PROTEIN DISULFIDE ISOMERASE"/>
    <property type="match status" value="1"/>
</dbReference>